<dbReference type="Proteomes" id="UP000231658">
    <property type="component" value="Unassembled WGS sequence"/>
</dbReference>
<dbReference type="InterPro" id="IPR008551">
    <property type="entry name" value="TANGO2"/>
</dbReference>
<dbReference type="PANTHER" id="PTHR17985:SF8">
    <property type="entry name" value="TRANSPORT AND GOLGI ORGANIZATION PROTEIN 2 HOMOLOG"/>
    <property type="match status" value="1"/>
</dbReference>
<keyword evidence="2" id="KW-1185">Reference proteome</keyword>
<dbReference type="EMBL" id="FLYE01000044">
    <property type="protein sequence ID" value="SCA57316.1"/>
    <property type="molecule type" value="Genomic_DNA"/>
</dbReference>
<gene>
    <name evidence="1" type="ORF">MTBPR1_50072</name>
</gene>
<dbReference type="RefSeq" id="WP_069189359.1">
    <property type="nucleotide sequence ID" value="NZ_FLYE01000044.1"/>
</dbReference>
<evidence type="ECO:0000313" key="1">
    <source>
        <dbReference type="EMBL" id="SCA57316.1"/>
    </source>
</evidence>
<sequence>MCTVVILRRPDHDWPLLLGANRDEMKDRPWQAPMRHWPDRPHVVAGIDEEAGGTWMGINDDGLVACILNRFGTLGAHPDFRSRGELPLEALDHAEAEIAAQAFEDLNPEAYRPFNMVIADARTAWWVKNDGMNIQVEEIADGLSMISAHDLNDTEKSDRLGLHLPRFRAAPAPEPSQDDWMTWQALLSSRKHSGESRSAMQIETDFGFETVSSSLLALPKAWEQERKPIWKFCSGKPGENDFYDVEL</sequence>
<reference evidence="1 2" key="1">
    <citation type="submission" date="2016-07" db="EMBL/GenBank/DDBJ databases">
        <authorList>
            <person name="Lefevre C.T."/>
        </authorList>
    </citation>
    <scope>NUCLEOTIDE SEQUENCE [LARGE SCALE GENOMIC DNA]</scope>
    <source>
        <strain evidence="1">PR1</strain>
    </source>
</reference>
<name>A0A1C3RJ74_9PROT</name>
<dbReference type="AlphaFoldDB" id="A0A1C3RJ74"/>
<proteinExistence type="predicted"/>
<organism evidence="1 2">
    <name type="scientific">Candidatus Terasakiella magnetica</name>
    <dbReference type="NCBI Taxonomy" id="1867952"/>
    <lineage>
        <taxon>Bacteria</taxon>
        <taxon>Pseudomonadati</taxon>
        <taxon>Pseudomonadota</taxon>
        <taxon>Alphaproteobacteria</taxon>
        <taxon>Rhodospirillales</taxon>
        <taxon>Terasakiellaceae</taxon>
        <taxon>Terasakiella</taxon>
    </lineage>
</organism>
<dbReference type="OrthoDB" id="4380123at2"/>
<dbReference type="Gene3D" id="3.60.60.10">
    <property type="entry name" value="Penicillin V Acylase, Chain A"/>
    <property type="match status" value="1"/>
</dbReference>
<dbReference type="PANTHER" id="PTHR17985">
    <property type="entry name" value="SER/THR-RICH PROTEIN T10 IN DGCR REGION"/>
    <property type="match status" value="1"/>
</dbReference>
<protein>
    <recommendedName>
        <fullName evidence="3">NRDE family protein</fullName>
    </recommendedName>
</protein>
<evidence type="ECO:0000313" key="2">
    <source>
        <dbReference type="Proteomes" id="UP000231658"/>
    </source>
</evidence>
<evidence type="ECO:0008006" key="3">
    <source>
        <dbReference type="Google" id="ProtNLM"/>
    </source>
</evidence>
<dbReference type="STRING" id="1867952.MTBPR1_50072"/>
<accession>A0A1C3RJ74</accession>
<dbReference type="Pfam" id="PF05742">
    <property type="entry name" value="TANGO2"/>
    <property type="match status" value="1"/>
</dbReference>